<accession>A0A0G2HJQ7</accession>
<dbReference type="AlphaFoldDB" id="A0A0G2HJQ7"/>
<dbReference type="Pfam" id="PF04820">
    <property type="entry name" value="Trp_halogenase"/>
    <property type="match status" value="1"/>
</dbReference>
<reference evidence="1 2" key="1">
    <citation type="submission" date="2015-01" db="EMBL/GenBank/DDBJ databases">
        <title>Lifestyle Evolution in Cyanobacterial Symbionts of Sponges.</title>
        <authorList>
            <person name="Burgsdorf I."/>
            <person name="Slaby B.M."/>
            <person name="Handley K.M."/>
            <person name="Haber M."/>
            <person name="Blom J."/>
            <person name="Marshall C.W."/>
            <person name="Gilbert J.A."/>
            <person name="Hentschel U."/>
            <person name="Steindler L."/>
        </authorList>
    </citation>
    <scope>NUCLEOTIDE SEQUENCE [LARGE SCALE GENOMIC DNA]</scope>
    <source>
        <strain evidence="1">SP3</strain>
    </source>
</reference>
<protein>
    <submittedName>
        <fullName evidence="1">Uncharacterized protein</fullName>
    </submittedName>
</protein>
<dbReference type="Gene3D" id="3.50.50.60">
    <property type="entry name" value="FAD/NAD(P)-binding domain"/>
    <property type="match status" value="2"/>
</dbReference>
<dbReference type="EMBL" id="JXQG01000114">
    <property type="protein sequence ID" value="KKZ10166.1"/>
    <property type="molecule type" value="Genomic_DNA"/>
</dbReference>
<comment type="caution">
    <text evidence="1">The sequence shown here is derived from an EMBL/GenBank/DDBJ whole genome shotgun (WGS) entry which is preliminary data.</text>
</comment>
<sequence length="164" mass="18771">MAAASVTRLHPDSDHELHHIYDSRIPVIGVGEGSWPSLVQELRQLTNLPHETVQQRLKGTRKYGVAFEGWGRRNRDFTHYFTPQQVSYAYHLSADSMTDLLQESARARHIDARVLNIARVEGGARVEFEGLAPERYDLVFDARGFPRELHPDRHIDISFIPTNT</sequence>
<dbReference type="GO" id="GO:0004497">
    <property type="term" value="F:monooxygenase activity"/>
    <property type="evidence" value="ECO:0007669"/>
    <property type="project" value="InterPro"/>
</dbReference>
<evidence type="ECO:0000313" key="2">
    <source>
        <dbReference type="Proteomes" id="UP000035067"/>
    </source>
</evidence>
<organism evidence="1 2">
    <name type="scientific">Candidatus Synechococcus spongiarum SP3</name>
    <dbReference type="NCBI Taxonomy" id="1604020"/>
    <lineage>
        <taxon>Bacteria</taxon>
        <taxon>Bacillati</taxon>
        <taxon>Cyanobacteriota</taxon>
        <taxon>Cyanophyceae</taxon>
        <taxon>Synechococcales</taxon>
        <taxon>Synechococcaceae</taxon>
        <taxon>Synechococcus</taxon>
    </lineage>
</organism>
<dbReference type="InterPro" id="IPR036188">
    <property type="entry name" value="FAD/NAD-bd_sf"/>
</dbReference>
<dbReference type="InterPro" id="IPR006905">
    <property type="entry name" value="Flavin_halogenase"/>
</dbReference>
<gene>
    <name evidence="1" type="ORF">TE42_10670</name>
</gene>
<proteinExistence type="predicted"/>
<evidence type="ECO:0000313" key="1">
    <source>
        <dbReference type="EMBL" id="KKZ10166.1"/>
    </source>
</evidence>
<feature type="non-terminal residue" evidence="1">
    <location>
        <position position="164"/>
    </location>
</feature>
<dbReference type="Proteomes" id="UP000035067">
    <property type="component" value="Unassembled WGS sequence"/>
</dbReference>
<name>A0A0G2HJQ7_9SYNE</name>